<evidence type="ECO:0000259" key="6">
    <source>
        <dbReference type="Pfam" id="PF25137"/>
    </source>
</evidence>
<dbReference type="Pfam" id="PF25137">
    <property type="entry name" value="ADH_Fe_C"/>
    <property type="match status" value="1"/>
</dbReference>
<dbReference type="InterPro" id="IPR039697">
    <property type="entry name" value="Alcohol_dehydrogenase_Fe"/>
</dbReference>
<evidence type="ECO:0000313" key="7">
    <source>
        <dbReference type="EMBL" id="GLX79426.1"/>
    </source>
</evidence>
<keyword evidence="4" id="KW-0520">NAD</keyword>
<evidence type="ECO:0000313" key="8">
    <source>
        <dbReference type="Proteomes" id="UP001157186"/>
    </source>
</evidence>
<dbReference type="Gene3D" id="1.20.1090.10">
    <property type="entry name" value="Dehydroquinate synthase-like - alpha domain"/>
    <property type="match status" value="1"/>
</dbReference>
<dbReference type="RefSeq" id="WP_284245339.1">
    <property type="nucleotide sequence ID" value="NZ_BSST01000001.1"/>
</dbReference>
<keyword evidence="8" id="KW-1185">Reference proteome</keyword>
<evidence type="ECO:0000259" key="5">
    <source>
        <dbReference type="Pfam" id="PF00465"/>
    </source>
</evidence>
<keyword evidence="3" id="KW-0560">Oxidoreductase</keyword>
<comment type="cofactor">
    <cofactor evidence="1">
        <name>Fe cation</name>
        <dbReference type="ChEBI" id="CHEBI:24875"/>
    </cofactor>
</comment>
<comment type="similarity">
    <text evidence="2">Belongs to the iron-containing alcohol dehydrogenase family.</text>
</comment>
<sequence>MLHHLVIAIRRYLNQLITIPFPQLISGEGQLSAVTDALQQANRKKVLIVSDKELSRLGFTSQLSEIVAHAAIEFYIFDDVTPDPSIETVAQGAQCYQEQQCDSVIALGGGSVIDCAKAIAASVVKNKPIKALAGLFKIRKPLPLFIAVPTTAGTGSEGTLVAVISDKEQQKKFTVVDPCLVPKIAILDPLLMLGLPAYITAHTGIDALTHAIESYIGRHSNSLTKDYSVGAIKRIFEYLPLAFTQGNNVKARSEMALASYYAGLAFTRTSVGYVHAIAHQLGAIYHIPHGLANAVVLTHVLDFSFDKAYPAYADIAYQTGLANKTDDSKQAAMAFVEKVTSLAKQLNIPETFQELKAEDIDDIAQRAIKEAYCDYPVPKVMSVNQCRIILEKLLP</sequence>
<dbReference type="CDD" id="cd08189">
    <property type="entry name" value="Fe-ADH-like"/>
    <property type="match status" value="1"/>
</dbReference>
<dbReference type="PANTHER" id="PTHR11496">
    <property type="entry name" value="ALCOHOL DEHYDROGENASE"/>
    <property type="match status" value="1"/>
</dbReference>
<evidence type="ECO:0000256" key="4">
    <source>
        <dbReference type="ARBA" id="ARBA00023027"/>
    </source>
</evidence>
<name>A0ABQ6GXR5_9GAMM</name>
<protein>
    <submittedName>
        <fullName evidence="7">Alcohol dehydrogenase</fullName>
    </submittedName>
</protein>
<dbReference type="PANTHER" id="PTHR11496:SF102">
    <property type="entry name" value="ALCOHOL DEHYDROGENASE 4"/>
    <property type="match status" value="1"/>
</dbReference>
<dbReference type="InterPro" id="IPR001670">
    <property type="entry name" value="ADH_Fe/GldA"/>
</dbReference>
<dbReference type="Pfam" id="PF00465">
    <property type="entry name" value="Fe-ADH"/>
    <property type="match status" value="1"/>
</dbReference>
<dbReference type="SUPFAM" id="SSF56796">
    <property type="entry name" value="Dehydroquinate synthase-like"/>
    <property type="match status" value="1"/>
</dbReference>
<dbReference type="PROSITE" id="PS00060">
    <property type="entry name" value="ADH_IRON_2"/>
    <property type="match status" value="1"/>
</dbReference>
<dbReference type="PROSITE" id="PS00913">
    <property type="entry name" value="ADH_IRON_1"/>
    <property type="match status" value="1"/>
</dbReference>
<comment type="caution">
    <text evidence="7">The sequence shown here is derived from an EMBL/GenBank/DDBJ whole genome shotgun (WGS) entry which is preliminary data.</text>
</comment>
<reference evidence="7 8" key="1">
    <citation type="submission" date="2023-03" db="EMBL/GenBank/DDBJ databases">
        <title>Draft genome sequence of Thalassotalea insulae KCTC 62186T.</title>
        <authorList>
            <person name="Sawabe T."/>
        </authorList>
    </citation>
    <scope>NUCLEOTIDE SEQUENCE [LARGE SCALE GENOMIC DNA]</scope>
    <source>
        <strain evidence="7 8">KCTC 62186</strain>
    </source>
</reference>
<feature type="domain" description="Alcohol dehydrogenase iron-type/glycerol dehydrogenase GldA" evidence="5">
    <location>
        <begin position="23"/>
        <end position="189"/>
    </location>
</feature>
<dbReference type="EMBL" id="BSST01000001">
    <property type="protein sequence ID" value="GLX79426.1"/>
    <property type="molecule type" value="Genomic_DNA"/>
</dbReference>
<proteinExistence type="inferred from homology"/>
<evidence type="ECO:0000256" key="2">
    <source>
        <dbReference type="ARBA" id="ARBA00007358"/>
    </source>
</evidence>
<organism evidence="7 8">
    <name type="scientific">Thalassotalea insulae</name>
    <dbReference type="NCBI Taxonomy" id="2056778"/>
    <lineage>
        <taxon>Bacteria</taxon>
        <taxon>Pseudomonadati</taxon>
        <taxon>Pseudomonadota</taxon>
        <taxon>Gammaproteobacteria</taxon>
        <taxon>Alteromonadales</taxon>
        <taxon>Colwelliaceae</taxon>
        <taxon>Thalassotalea</taxon>
    </lineage>
</organism>
<accession>A0ABQ6GXR5</accession>
<evidence type="ECO:0000256" key="1">
    <source>
        <dbReference type="ARBA" id="ARBA00001962"/>
    </source>
</evidence>
<dbReference type="InterPro" id="IPR018211">
    <property type="entry name" value="ADH_Fe_CS"/>
</dbReference>
<feature type="domain" description="Fe-containing alcohol dehydrogenase-like C-terminal" evidence="6">
    <location>
        <begin position="200"/>
        <end position="392"/>
    </location>
</feature>
<dbReference type="InterPro" id="IPR056798">
    <property type="entry name" value="ADH_Fe_C"/>
</dbReference>
<gene>
    <name evidence="7" type="ORF">tinsulaeT_27660</name>
</gene>
<dbReference type="Gene3D" id="3.40.50.1970">
    <property type="match status" value="1"/>
</dbReference>
<dbReference type="Proteomes" id="UP001157186">
    <property type="component" value="Unassembled WGS sequence"/>
</dbReference>
<evidence type="ECO:0000256" key="3">
    <source>
        <dbReference type="ARBA" id="ARBA00023002"/>
    </source>
</evidence>